<dbReference type="InterPro" id="IPR018575">
    <property type="entry name" value="Restrct_endonuc_II_Eco29kI"/>
</dbReference>
<organism evidence="1 2">
    <name type="scientific">Hymenobacter psychrophilus</name>
    <dbReference type="NCBI Taxonomy" id="651662"/>
    <lineage>
        <taxon>Bacteria</taxon>
        <taxon>Pseudomonadati</taxon>
        <taxon>Bacteroidota</taxon>
        <taxon>Cytophagia</taxon>
        <taxon>Cytophagales</taxon>
        <taxon>Hymenobacteraceae</taxon>
        <taxon>Hymenobacter</taxon>
    </lineage>
</organism>
<gene>
    <name evidence="1" type="ORF">SAMN04488069_1302</name>
</gene>
<name>A0A1H3PF26_9BACT</name>
<evidence type="ECO:0000313" key="2">
    <source>
        <dbReference type="Proteomes" id="UP000199249"/>
    </source>
</evidence>
<keyword evidence="1" id="KW-0255">Endonuclease</keyword>
<proteinExistence type="predicted"/>
<accession>A0A1H3PF26</accession>
<dbReference type="Proteomes" id="UP000199249">
    <property type="component" value="Unassembled WGS sequence"/>
</dbReference>
<keyword evidence="1" id="KW-0540">Nuclease</keyword>
<evidence type="ECO:0000313" key="1">
    <source>
        <dbReference type="EMBL" id="SDY99658.1"/>
    </source>
</evidence>
<protein>
    <submittedName>
        <fullName evidence="1">Eco29kI restriction endonuclease</fullName>
    </submittedName>
</protein>
<dbReference type="STRING" id="651662.SAMN04488069_1302"/>
<dbReference type="Pfam" id="PF09517">
    <property type="entry name" value="RE_Eco29kI"/>
    <property type="match status" value="1"/>
</dbReference>
<keyword evidence="1" id="KW-0378">Hydrolase</keyword>
<dbReference type="AlphaFoldDB" id="A0A1H3PF26"/>
<sequence>MLDALRFFNGTPVYELPPATSFTGSGVYALYYTGDAPLYEKVAQLNRVAYNLPIYVGKAIPSGGRRGLTVLDDEEGSLIKRLREHFKSIVLAHQFAGVRSAELPVLDPLHFACRFMIIPGDEAALIAPIEAALIRNYLPLWNSVVDGFGNHDPGKGRYEQAKSAWDVLHPGRKWADKCLGEPFPADVIVASISSHLQKIKTTS</sequence>
<dbReference type="GO" id="GO:0004519">
    <property type="term" value="F:endonuclease activity"/>
    <property type="evidence" value="ECO:0007669"/>
    <property type="project" value="UniProtKB-KW"/>
</dbReference>
<keyword evidence="2" id="KW-1185">Reference proteome</keyword>
<dbReference type="EMBL" id="FNOV01000030">
    <property type="protein sequence ID" value="SDY99658.1"/>
    <property type="molecule type" value="Genomic_DNA"/>
</dbReference>
<reference evidence="2" key="1">
    <citation type="submission" date="2016-10" db="EMBL/GenBank/DDBJ databases">
        <authorList>
            <person name="Varghese N."/>
            <person name="Submissions S."/>
        </authorList>
    </citation>
    <scope>NUCLEOTIDE SEQUENCE [LARGE SCALE GENOMIC DNA]</scope>
    <source>
        <strain evidence="2">CGMCC 1.8975</strain>
    </source>
</reference>